<feature type="domain" description="HAMP" evidence="6">
    <location>
        <begin position="207"/>
        <end position="259"/>
    </location>
</feature>
<proteinExistence type="inferred from homology"/>
<dbReference type="PROSITE" id="PS50111">
    <property type="entry name" value="CHEMOTAXIS_TRANSDUC_2"/>
    <property type="match status" value="1"/>
</dbReference>
<dbReference type="PROSITE" id="PS50885">
    <property type="entry name" value="HAMP"/>
    <property type="match status" value="1"/>
</dbReference>
<dbReference type="GO" id="GO:0016020">
    <property type="term" value="C:membrane"/>
    <property type="evidence" value="ECO:0007669"/>
    <property type="project" value="InterPro"/>
</dbReference>
<comment type="similarity">
    <text evidence="2">Belongs to the methyl-accepting chemotaxis (MCP) protein family.</text>
</comment>
<evidence type="ECO:0000259" key="6">
    <source>
        <dbReference type="PROSITE" id="PS50885"/>
    </source>
</evidence>
<evidence type="ECO:0000256" key="2">
    <source>
        <dbReference type="ARBA" id="ARBA00029447"/>
    </source>
</evidence>
<feature type="domain" description="Methyl-accepting transducer" evidence="5">
    <location>
        <begin position="278"/>
        <end position="514"/>
    </location>
</feature>
<dbReference type="InterPro" id="IPR004089">
    <property type="entry name" value="MCPsignal_dom"/>
</dbReference>
<reference evidence="7" key="1">
    <citation type="submission" date="2020-06" db="EMBL/GenBank/DDBJ databases">
        <title>Novel chitinolytic bacterium.</title>
        <authorList>
            <person name="Ungkulpasvich U."/>
            <person name="Kosugi A."/>
            <person name="Uke A."/>
        </authorList>
    </citation>
    <scope>NUCLEOTIDE SEQUENCE</scope>
    <source>
        <strain evidence="7">UUS1-1</strain>
    </source>
</reference>
<dbReference type="PANTHER" id="PTHR32089:SF112">
    <property type="entry name" value="LYSOZYME-LIKE PROTEIN-RELATED"/>
    <property type="match status" value="1"/>
</dbReference>
<dbReference type="SMART" id="SM00304">
    <property type="entry name" value="HAMP"/>
    <property type="match status" value="1"/>
</dbReference>
<dbReference type="SUPFAM" id="SSF58104">
    <property type="entry name" value="Methyl-accepting chemotaxis protein (MCP) signaling domain"/>
    <property type="match status" value="1"/>
</dbReference>
<keyword evidence="4" id="KW-0472">Membrane</keyword>
<keyword evidence="4" id="KW-0812">Transmembrane</keyword>
<feature type="transmembrane region" description="Helical" evidence="4">
    <location>
        <begin position="12"/>
        <end position="34"/>
    </location>
</feature>
<sequence length="564" mass="62627">MKMAGLRPYFGGVFSKILIILVILSAMIVAVGLVGNSGIEEMNQAAANIFNSNTSVLFPLFDFLLTVYRTEYSAYEALELNTSGSVTAFNRNLTECVGLLGNFLYNLPDETRESLQQRWAEYEAVAQDFSNGLRSGKNDLLPLYYRFKEESRKLYSFCYELGKAQRIVGVDSFRTGRQIYSSTRTLQLIITIIGVALGLLIGFLVSRSIIRPLYKLRDSTQLLAKGDLNTRVDLSSRDEVGVVASAFNHAVEELRSMVTRTAQDAKKINASTHNLFRVVEETTTSLGELNKLIDELAAGAESQCHSVNLAIDTIQQATSRTNMVIRATQEINKICQEASADAQHGREATEEMIQAIDNFIFSVRQIKEVVSGLVEDSEQIQILVDIIRDIAEKSTLLSLNASIEAARAGEHGRSFAVVATNIGVLARRSREAVEHINEVIQLILRKNQQVAHAVDESNTEIEKGRNQLARSIALFKELMGKVEMIARNISQITEAASQVGNDNEKVITKIEQVHQISQNNLTAMEEVSATFEQQYSTTIVIKESAQQLDELANELSLATDRFIL</sequence>
<protein>
    <submittedName>
        <fullName evidence="7">Methyl-accepting chemotaxis protein</fullName>
    </submittedName>
</protein>
<dbReference type="CDD" id="cd06225">
    <property type="entry name" value="HAMP"/>
    <property type="match status" value="1"/>
</dbReference>
<dbReference type="AlphaFoldDB" id="A0A8J6I013"/>
<dbReference type="Gene3D" id="1.10.8.500">
    <property type="entry name" value="HAMP domain in histidine kinase"/>
    <property type="match status" value="1"/>
</dbReference>
<evidence type="ECO:0000259" key="5">
    <source>
        <dbReference type="PROSITE" id="PS50111"/>
    </source>
</evidence>
<organism evidence="7 8">
    <name type="scientific">Capillibacterium thermochitinicola</name>
    <dbReference type="NCBI Taxonomy" id="2699427"/>
    <lineage>
        <taxon>Bacteria</taxon>
        <taxon>Bacillati</taxon>
        <taxon>Bacillota</taxon>
        <taxon>Capillibacterium</taxon>
    </lineage>
</organism>
<keyword evidence="1 3" id="KW-0807">Transducer</keyword>
<dbReference type="Pfam" id="PF00672">
    <property type="entry name" value="HAMP"/>
    <property type="match status" value="1"/>
</dbReference>
<dbReference type="SMART" id="SM00283">
    <property type="entry name" value="MA"/>
    <property type="match status" value="1"/>
</dbReference>
<dbReference type="Gene3D" id="1.10.287.950">
    <property type="entry name" value="Methyl-accepting chemotaxis protein"/>
    <property type="match status" value="1"/>
</dbReference>
<dbReference type="GO" id="GO:0007165">
    <property type="term" value="P:signal transduction"/>
    <property type="evidence" value="ECO:0007669"/>
    <property type="project" value="UniProtKB-KW"/>
</dbReference>
<dbReference type="Proteomes" id="UP000657177">
    <property type="component" value="Unassembled WGS sequence"/>
</dbReference>
<dbReference type="InterPro" id="IPR003660">
    <property type="entry name" value="HAMP_dom"/>
</dbReference>
<evidence type="ECO:0000313" key="7">
    <source>
        <dbReference type="EMBL" id="MBA2132473.1"/>
    </source>
</evidence>
<evidence type="ECO:0000256" key="4">
    <source>
        <dbReference type="SAM" id="Phobius"/>
    </source>
</evidence>
<dbReference type="EMBL" id="JAAKDE010000004">
    <property type="protein sequence ID" value="MBA2132473.1"/>
    <property type="molecule type" value="Genomic_DNA"/>
</dbReference>
<keyword evidence="4" id="KW-1133">Transmembrane helix</keyword>
<comment type="caution">
    <text evidence="7">The sequence shown here is derived from an EMBL/GenBank/DDBJ whole genome shotgun (WGS) entry which is preliminary data.</text>
</comment>
<evidence type="ECO:0000313" key="8">
    <source>
        <dbReference type="Proteomes" id="UP000657177"/>
    </source>
</evidence>
<keyword evidence="8" id="KW-1185">Reference proteome</keyword>
<evidence type="ECO:0000256" key="1">
    <source>
        <dbReference type="ARBA" id="ARBA00023224"/>
    </source>
</evidence>
<dbReference type="RefSeq" id="WP_181338919.1">
    <property type="nucleotide sequence ID" value="NZ_JAAKDE010000004.1"/>
</dbReference>
<feature type="transmembrane region" description="Helical" evidence="4">
    <location>
        <begin position="186"/>
        <end position="205"/>
    </location>
</feature>
<accession>A0A8J6I013</accession>
<dbReference type="Pfam" id="PF00015">
    <property type="entry name" value="MCPsignal"/>
    <property type="match status" value="1"/>
</dbReference>
<name>A0A8J6I013_9FIRM</name>
<gene>
    <name evidence="7" type="ORF">G5B42_02795</name>
</gene>
<evidence type="ECO:0000256" key="3">
    <source>
        <dbReference type="PROSITE-ProRule" id="PRU00284"/>
    </source>
</evidence>
<dbReference type="PANTHER" id="PTHR32089">
    <property type="entry name" value="METHYL-ACCEPTING CHEMOTAXIS PROTEIN MCPB"/>
    <property type="match status" value="1"/>
</dbReference>